<protein>
    <submittedName>
        <fullName evidence="2">Uncharacterized protein</fullName>
    </submittedName>
</protein>
<dbReference type="EMBL" id="HBUF01342046">
    <property type="protein sequence ID" value="CAG6704869.1"/>
    <property type="molecule type" value="Transcribed_RNA"/>
</dbReference>
<keyword evidence="1" id="KW-0812">Transmembrane</keyword>
<dbReference type="EMBL" id="HBUF01342041">
    <property type="protein sequence ID" value="CAG6704848.1"/>
    <property type="molecule type" value="Transcribed_RNA"/>
</dbReference>
<dbReference type="EMBL" id="HBUF01342044">
    <property type="protein sequence ID" value="CAG6704861.1"/>
    <property type="molecule type" value="Transcribed_RNA"/>
</dbReference>
<keyword evidence="1" id="KW-0472">Membrane</keyword>
<evidence type="ECO:0000313" key="2">
    <source>
        <dbReference type="EMBL" id="CAG6704861.1"/>
    </source>
</evidence>
<dbReference type="EMBL" id="HBUF01342045">
    <property type="protein sequence ID" value="CAG6704865.1"/>
    <property type="molecule type" value="Transcribed_RNA"/>
</dbReference>
<reference evidence="2" key="1">
    <citation type="submission" date="2021-05" db="EMBL/GenBank/DDBJ databases">
        <authorList>
            <person name="Alioto T."/>
            <person name="Alioto T."/>
            <person name="Gomez Garrido J."/>
        </authorList>
    </citation>
    <scope>NUCLEOTIDE SEQUENCE</scope>
</reference>
<feature type="transmembrane region" description="Helical" evidence="1">
    <location>
        <begin position="30"/>
        <end position="50"/>
    </location>
</feature>
<proteinExistence type="predicted"/>
<keyword evidence="1" id="KW-1133">Transmembrane helix</keyword>
<accession>A0A8D8UJ06</accession>
<dbReference type="EMBL" id="HBUF01342042">
    <property type="protein sequence ID" value="CAG6704851.1"/>
    <property type="molecule type" value="Transcribed_RNA"/>
</dbReference>
<evidence type="ECO:0000256" key="1">
    <source>
        <dbReference type="SAM" id="Phobius"/>
    </source>
</evidence>
<dbReference type="AlphaFoldDB" id="A0A8D8UJ06"/>
<feature type="transmembrane region" description="Helical" evidence="1">
    <location>
        <begin position="97"/>
        <end position="121"/>
    </location>
</feature>
<name>A0A8D8UJ06_9HEMI</name>
<organism evidence="2">
    <name type="scientific">Cacopsylla melanoneura</name>
    <dbReference type="NCBI Taxonomy" id="428564"/>
    <lineage>
        <taxon>Eukaryota</taxon>
        <taxon>Metazoa</taxon>
        <taxon>Ecdysozoa</taxon>
        <taxon>Arthropoda</taxon>
        <taxon>Hexapoda</taxon>
        <taxon>Insecta</taxon>
        <taxon>Pterygota</taxon>
        <taxon>Neoptera</taxon>
        <taxon>Paraneoptera</taxon>
        <taxon>Hemiptera</taxon>
        <taxon>Sternorrhyncha</taxon>
        <taxon>Psylloidea</taxon>
        <taxon>Psyllidae</taxon>
        <taxon>Psyllinae</taxon>
        <taxon>Cacopsylla</taxon>
    </lineage>
</organism>
<sequence>MGTAPFHLYLYYFCYYGFASSQQQLSFFSCYYYVGYCSYWVGSSGAYWAFLVLRPSSYSSQQGALPHPGRYCWAAPQGLLTCDAAPLYPPPECWSLAFLWVWVFWTLPSLSWHLRAVVVFLG</sequence>
<dbReference type="EMBL" id="HBUF01342043">
    <property type="protein sequence ID" value="CAG6704856.1"/>
    <property type="molecule type" value="Transcribed_RNA"/>
</dbReference>